<keyword evidence="3" id="KW-0227">DNA damage</keyword>
<reference evidence="8 9" key="1">
    <citation type="submission" date="2022-01" db="EMBL/GenBank/DDBJ databases">
        <title>Nocardioides sp. nov., an actinomycete isolated from mining soil.</title>
        <authorList>
            <person name="Liu L."/>
        </authorList>
    </citation>
    <scope>NUCLEOTIDE SEQUENCE [LARGE SCALE GENOMIC DNA]</scope>
    <source>
        <strain evidence="8 9">KLBMP 9356</strain>
    </source>
</reference>
<keyword evidence="1" id="KW-0540">Nuclease</keyword>
<dbReference type="Pfam" id="PF03852">
    <property type="entry name" value="Vsr"/>
    <property type="match status" value="1"/>
</dbReference>
<comment type="similarity">
    <text evidence="6">Belongs to the Vsr family.</text>
</comment>
<gene>
    <name evidence="8" type="ORF">L2K70_11130</name>
</gene>
<evidence type="ECO:0000256" key="3">
    <source>
        <dbReference type="ARBA" id="ARBA00022763"/>
    </source>
</evidence>
<keyword evidence="2 8" id="KW-0255">Endonuclease</keyword>
<feature type="compositionally biased region" description="Low complexity" evidence="7">
    <location>
        <begin position="70"/>
        <end position="79"/>
    </location>
</feature>
<sequence length="88" mass="9980">MAVRTLLHAAGLRYRVDRAPLPGTRRRADVVFSRARVAVFVDGCFWHACPERPTGDPLELDRDSRRDLQRLVPSAATAARRSDRTRPQ</sequence>
<name>A0ABS9HD46_9ACTN</name>
<keyword evidence="5" id="KW-0234">DNA repair</keyword>
<evidence type="ECO:0000256" key="1">
    <source>
        <dbReference type="ARBA" id="ARBA00022722"/>
    </source>
</evidence>
<evidence type="ECO:0000256" key="2">
    <source>
        <dbReference type="ARBA" id="ARBA00022759"/>
    </source>
</evidence>
<evidence type="ECO:0000256" key="4">
    <source>
        <dbReference type="ARBA" id="ARBA00022801"/>
    </source>
</evidence>
<evidence type="ECO:0000313" key="8">
    <source>
        <dbReference type="EMBL" id="MCF6378155.1"/>
    </source>
</evidence>
<keyword evidence="4" id="KW-0378">Hydrolase</keyword>
<keyword evidence="9" id="KW-1185">Reference proteome</keyword>
<organism evidence="8 9">
    <name type="scientific">Nocardioides potassii</name>
    <dbReference type="NCBI Taxonomy" id="2911371"/>
    <lineage>
        <taxon>Bacteria</taxon>
        <taxon>Bacillati</taxon>
        <taxon>Actinomycetota</taxon>
        <taxon>Actinomycetes</taxon>
        <taxon>Propionibacteriales</taxon>
        <taxon>Nocardioidaceae</taxon>
        <taxon>Nocardioides</taxon>
    </lineage>
</organism>
<dbReference type="InterPro" id="IPR011335">
    <property type="entry name" value="Restrct_endonuc-II-like"/>
</dbReference>
<protein>
    <submittedName>
        <fullName evidence="8">Very short patch repair endonuclease</fullName>
    </submittedName>
</protein>
<dbReference type="InterPro" id="IPR004603">
    <property type="entry name" value="DNA_mismatch_endonuc_vsr"/>
</dbReference>
<comment type="caution">
    <text evidence="8">The sequence shown here is derived from an EMBL/GenBank/DDBJ whole genome shotgun (WGS) entry which is preliminary data.</text>
</comment>
<evidence type="ECO:0000256" key="7">
    <source>
        <dbReference type="SAM" id="MobiDB-lite"/>
    </source>
</evidence>
<dbReference type="Gene3D" id="3.40.960.10">
    <property type="entry name" value="VSR Endonuclease"/>
    <property type="match status" value="1"/>
</dbReference>
<evidence type="ECO:0000256" key="6">
    <source>
        <dbReference type="ARBA" id="ARBA00029466"/>
    </source>
</evidence>
<proteinExistence type="inferred from homology"/>
<dbReference type="EMBL" id="JAKJHZ010000007">
    <property type="protein sequence ID" value="MCF6378155.1"/>
    <property type="molecule type" value="Genomic_DNA"/>
</dbReference>
<feature type="compositionally biased region" description="Basic and acidic residues" evidence="7">
    <location>
        <begin position="51"/>
        <end position="69"/>
    </location>
</feature>
<evidence type="ECO:0000256" key="5">
    <source>
        <dbReference type="ARBA" id="ARBA00023204"/>
    </source>
</evidence>
<evidence type="ECO:0000313" key="9">
    <source>
        <dbReference type="Proteomes" id="UP001201161"/>
    </source>
</evidence>
<dbReference type="GO" id="GO:0004519">
    <property type="term" value="F:endonuclease activity"/>
    <property type="evidence" value="ECO:0007669"/>
    <property type="project" value="UniProtKB-KW"/>
</dbReference>
<dbReference type="SUPFAM" id="SSF52980">
    <property type="entry name" value="Restriction endonuclease-like"/>
    <property type="match status" value="1"/>
</dbReference>
<accession>A0ABS9HD46</accession>
<dbReference type="Proteomes" id="UP001201161">
    <property type="component" value="Unassembled WGS sequence"/>
</dbReference>
<feature type="region of interest" description="Disordered" evidence="7">
    <location>
        <begin position="51"/>
        <end position="88"/>
    </location>
</feature>